<feature type="region of interest" description="Disordered" evidence="1">
    <location>
        <begin position="3264"/>
        <end position="3287"/>
    </location>
</feature>
<dbReference type="EMBL" id="BMAT01011902">
    <property type="protein sequence ID" value="GFR81764.1"/>
    <property type="molecule type" value="Genomic_DNA"/>
</dbReference>
<feature type="compositionally biased region" description="Polar residues" evidence="1">
    <location>
        <begin position="1065"/>
        <end position="1074"/>
    </location>
</feature>
<feature type="compositionally biased region" description="Basic and acidic residues" evidence="1">
    <location>
        <begin position="1545"/>
        <end position="1557"/>
    </location>
</feature>
<gene>
    <name evidence="2" type="ORF">ElyMa_005934400</name>
</gene>
<feature type="compositionally biased region" description="Basic residues" evidence="1">
    <location>
        <begin position="2231"/>
        <end position="2240"/>
    </location>
</feature>
<reference evidence="2 3" key="1">
    <citation type="journal article" date="2021" name="Elife">
        <title>Chloroplast acquisition without the gene transfer in kleptoplastic sea slugs, Plakobranchus ocellatus.</title>
        <authorList>
            <person name="Maeda T."/>
            <person name="Takahashi S."/>
            <person name="Yoshida T."/>
            <person name="Shimamura S."/>
            <person name="Takaki Y."/>
            <person name="Nagai Y."/>
            <person name="Toyoda A."/>
            <person name="Suzuki Y."/>
            <person name="Arimoto A."/>
            <person name="Ishii H."/>
            <person name="Satoh N."/>
            <person name="Nishiyama T."/>
            <person name="Hasebe M."/>
            <person name="Maruyama T."/>
            <person name="Minagawa J."/>
            <person name="Obokata J."/>
            <person name="Shigenobu S."/>
        </authorList>
    </citation>
    <scope>NUCLEOTIDE SEQUENCE [LARGE SCALE GENOMIC DNA]</scope>
</reference>
<feature type="region of interest" description="Disordered" evidence="1">
    <location>
        <begin position="1122"/>
        <end position="1173"/>
    </location>
</feature>
<feature type="region of interest" description="Disordered" evidence="1">
    <location>
        <begin position="2032"/>
        <end position="2055"/>
    </location>
</feature>
<feature type="region of interest" description="Disordered" evidence="1">
    <location>
        <begin position="2703"/>
        <end position="2750"/>
    </location>
</feature>
<feature type="region of interest" description="Disordered" evidence="1">
    <location>
        <begin position="1586"/>
        <end position="1640"/>
    </location>
</feature>
<evidence type="ECO:0000256" key="1">
    <source>
        <dbReference type="SAM" id="MobiDB-lite"/>
    </source>
</evidence>
<feature type="region of interest" description="Disordered" evidence="1">
    <location>
        <begin position="1256"/>
        <end position="1280"/>
    </location>
</feature>
<evidence type="ECO:0000313" key="2">
    <source>
        <dbReference type="EMBL" id="GFR81764.1"/>
    </source>
</evidence>
<feature type="compositionally biased region" description="Polar residues" evidence="1">
    <location>
        <begin position="1024"/>
        <end position="1043"/>
    </location>
</feature>
<feature type="compositionally biased region" description="Polar residues" evidence="1">
    <location>
        <begin position="1256"/>
        <end position="1269"/>
    </location>
</feature>
<feature type="region of interest" description="Disordered" evidence="1">
    <location>
        <begin position="217"/>
        <end position="237"/>
    </location>
</feature>
<feature type="compositionally biased region" description="Polar residues" evidence="1">
    <location>
        <begin position="437"/>
        <end position="466"/>
    </location>
</feature>
<feature type="compositionally biased region" description="Basic residues" evidence="1">
    <location>
        <begin position="2107"/>
        <end position="2137"/>
    </location>
</feature>
<feature type="region of interest" description="Disordered" evidence="1">
    <location>
        <begin position="3147"/>
        <end position="3169"/>
    </location>
</feature>
<feature type="compositionally biased region" description="Basic residues" evidence="1">
    <location>
        <begin position="2150"/>
        <end position="2189"/>
    </location>
</feature>
<name>A0AAV4G988_9GAST</name>
<feature type="region of interest" description="Disordered" evidence="1">
    <location>
        <begin position="1024"/>
        <end position="1079"/>
    </location>
</feature>
<dbReference type="Proteomes" id="UP000762676">
    <property type="component" value="Unassembled WGS sequence"/>
</dbReference>
<feature type="region of interest" description="Disordered" evidence="1">
    <location>
        <begin position="1534"/>
        <end position="1559"/>
    </location>
</feature>
<feature type="compositionally biased region" description="Polar residues" evidence="1">
    <location>
        <begin position="2703"/>
        <end position="2729"/>
    </location>
</feature>
<feature type="compositionally biased region" description="Polar residues" evidence="1">
    <location>
        <begin position="1153"/>
        <end position="1171"/>
    </location>
</feature>
<feature type="compositionally biased region" description="Basic residues" evidence="1">
    <location>
        <begin position="410"/>
        <end position="433"/>
    </location>
</feature>
<accession>A0AAV4G988</accession>
<keyword evidence="3" id="KW-1185">Reference proteome</keyword>
<protein>
    <submittedName>
        <fullName evidence="2">Uncharacterized protein</fullName>
    </submittedName>
</protein>
<proteinExistence type="predicted"/>
<feature type="region of interest" description="Disordered" evidence="1">
    <location>
        <begin position="2291"/>
        <end position="2322"/>
    </location>
</feature>
<feature type="non-terminal residue" evidence="2">
    <location>
        <position position="1"/>
    </location>
</feature>
<organism evidence="2 3">
    <name type="scientific">Elysia marginata</name>
    <dbReference type="NCBI Taxonomy" id="1093978"/>
    <lineage>
        <taxon>Eukaryota</taxon>
        <taxon>Metazoa</taxon>
        <taxon>Spiralia</taxon>
        <taxon>Lophotrochozoa</taxon>
        <taxon>Mollusca</taxon>
        <taxon>Gastropoda</taxon>
        <taxon>Heterobranchia</taxon>
        <taxon>Euthyneura</taxon>
        <taxon>Panpulmonata</taxon>
        <taxon>Sacoglossa</taxon>
        <taxon>Placobranchoidea</taxon>
        <taxon>Plakobranchidae</taxon>
        <taxon>Elysia</taxon>
    </lineage>
</organism>
<sequence>FENFERTYPCQEPFDFVVLVGNESDSDARSHAVVGDIRSRAIGTPRQNYKHAKAWRFFRKQPSFKKQSSNRLKLSRKNTTTNLSFPKLFSQTQFRKSKNLSSLTKSKYNVGCPSVLKDGKFRTEVYAPHKNKEFLASDDIQRHVVPPISERKEKDIEHPSIENDAWFDLLMPLTHGWSFEYDNETLLSSLKNMSSSSDSRGYDLNSVVVSYDRHQTFSEDEKVSNDKQGNNTEDVDSPAYPYDPLYEHAMEFAKVHGYGFVKFVTEDDVDEAMEEERAKKLRKMRTHRRRRFCRNSVNGNAFVKKEDKCHSLNSHTPAYASSLKFGLSTPRGLCGGRPRNPETFWHESYLESTLDSMKQDMDEVRQISKDIKEALTAEIWLNVSPECREQTRAWFHFEKQSATTREKKSSSPKRKASPNKPHAKNGRLIPRRLRSFDGNSQKQTSCPLSHSFDNVSSATSPQSKATLQRARSASGRGYSRRKTPLQANYMAEKWIPYSDTTSPENQPSKARNKVFNRRKSFVERRQDNLDDGFAKTSKHVGTSDEINPQKFPSEYQALVREMCKMNNHRFPRIWPTDEEACGGESMLKPNAAVNEDTRALSSSQEIEKKDIKNKEKVKYFETVTKETTSICSEESFDKANNICFKTSGDAANGSDERVPDGHVAGLWLPGVMSKKTSKQYRLCNSLSATIFRESQLHSTSSCDLGHIQNNLSISPLEVVYVGDNNRLPPSDEFLKGSVSQSSSLSLELTSREEKVDNIIPKFLSFEDNRKEMFAKIEKNNCVGFPASEREHHTPDQHQDTLDELSSKAIEVDIYSPQNTRCVRIKRSSNILTPHLMRASISNSGHFVAGSGSRAGSCPNLTTHTSKMHRISLLKHSIQFRKSLSPNLGGRVLLRNSPVNNTKPISPQATLCSRVGDCSSIKGESSKQAAVKLSETSPDRTTITRIRCFQKQKGLSNAVLQSAPSVVLRQNTSSHLARHKSPRRKYANHMKNALTVEIASQAKLHNNQQDLKNCAFSQSGISTNNNKMNESWNTTDGMRTNSANKQDKCLQSRSESSLLRTKELDSNNNAGSKNCSLDDKIQNVPTPRMSCYSPLQNFPKIQTTCPSNSLTLDPSPGWNNNAFQTRDGSPDKAHPNVSNTKRRRKWGPTIKSPKFQNCTLSENSPISHTSPLRNEPLKLPALPIPHRHEILMKPSFNTEHGQVLPDEPKPHKKNRFSRYESIPVGFGAALPKEDIEIDDNDDNFGSWETKTPRSTRTLNLQPANGATTQPHLVAQRKSSNCDKYRQKRCNHRVASPVHMVTRDHPLNQSYIIGPSLDANTEATEDQALHLPSAMTNRRQRQGCCSPHVAYKKCCNSRQHAPFSTLSAVEAKQVFPHDRMTQFELTPNPSLESSELFGSHSCGFASRTRTHLSILQNAKEKKRANKNNNFLLCNYDSVLSTRSTPNCKLENKGVSSSTQGLRSDLLGCVRTSVHRNATNDTSVDNVFRNVSNNASSSSDDKMKSHQENGQIELGSISAQQLRELEREMSYLIEEGNSGVNDLNSSHHSSEESSIKRTDLNRQSFSNEISNVPQSTWVNINNASSMNWHRGREREHLRRRRLQSESMPSPGLITIRDSRASSENGNQEREDGEIPMDDSQTQKQVNPDEAFQSLNINPNTPFSLPSRSTSNPLWRNMLSQDPTTRKLWSCVDQERRKSPADYRQINEEGLAITPRLRNGVPYCPTTENYWQMALNPNTPAPTFGFRHSPESINNAQEPICSTASSNHILSGSSQSCEPNTEEMVVEGHETNSSHVAVTSQFGYNNLMTFADLYRQLDSLWLRSQNEVSQRLEAIGESMNARLKQLQSFVERHITQRHNTSSSSFHDNSDDSRSSFKKGKYPSIHLKRKATKVRRLPNSFSLDTAKYKRKTEDSLQASNETACHDAKKEKVGTSSGWTIFPTIKFKEMRSEENQHSPNTENIQTFQKSNLSQTFSPRFQRVPQRRHEGNAAVGSQQALRKSSSTCSCNFRHTRSCRRRRGMEGTRCNLCLLSNRRGIGRRRRSSSTSSRGRHVGVKTKSTKRKFLKSILKQPKTTINKQPKIGRAQKKSSKLFRHRVRFGKVSYANPSTKRSLKKRATEKKYVSRNHRKSKKAPRRTRVTAKRQAYGTRGRSTSVRRRKKSVDHVSKNRHKTAKGHNRLYHSPKRNFKKKNSRNKNSTIAHIYKTTNTATYRANRRNSTKRAISTRYLKNNRKKMLKRSKRKPVSTRESNNSNYHGIHRLPTSRREKRGETVKAWFRYYGNASNSNKITQCVKKRKDINKKEKDSSKYQGKSILKRGKPSTVKKANATHSKKLQYIITSTGYSSLIRKLKLKYERMCSIRQHSSKSSLPDQQLSSRSTERMVEQFKRVICRNPASKLTGLKKILTPLDSSTETVCHLQHQNAREAPHPRQSWRYVQTRAAIRDKGMEACLMENKHLAPDYKGRCDQFSRYRPHLSTLHANDSPPKLQTPGTHSDELSAPLVPENFLLLQNPHRSSRNTVAPDNFAGSPKHRINSHDCPLRQVDSIELNRRRLAKRSNNVSRNACCYEFQKHDSANYSTSNVLSTAEKTNFDYVSVINYLPNLPDISISLENFTSKATNSFFWKPPAFSNEDKSPVYTLTSSSASTDSLQKQCNGHICRKSYFESLRPANDESFHAHYENNVKNLHSGYGTNNMKGQDLRIRIYERTSNSDSMNGHKNSPKPTAPIASQGSLKETTMHVKSIQESNISEKDSGSKSHVLNNACLPSEASYLNQSDFGKKVSLSKDCILKDVNDLKQGGIGPFGAHSGSVSSHKIAITISNFNEFTSKEGLMQKELEPMNSKRSCGQNIGPCKHEKRDISGSNKDPYLYSCPIPKSRQKEYTSSLSQPEGVETSQAEMCPQTVLRKKPNMSNNETKNYPVQTDQNCGELRNYEDEHRPAYLPACIRSKDTKQDKGCDIFKGTEVNHGNIDQTLPLSFQPPTTTRCFLGQETTACKSREASCPSIESEDARLERYAHLQASSIIAENRVKEGRNSDTQETLSTNPFRILVESQTEKGLNGYLDAAIANISKEQVSQQSYLDVKSPGLCTTWVSVPLEDSHKSSSSNSTHVGTTSFVPGTDFLGSTLGEKLAAKECHQEPPQHCIYIQRDLNVSSEVEGSTAPSNDTPPQKNGSNDLLQGAERDESQLNTIELGETVGVSLPSENSASVMAIHPKISNSNLFSDNVVPNFERDELIFPSENLQQYQTGLSRGILESSDLPENFRRRMVFSVYRQSRNGKNPNTNSTHSSSTSSIENNNNAAESQLVFNCHAIITNPDDPKRTTVSSIACPAQQADGKDSVKHNGKCLFYATQHHDGNATGHSFLQPGISLKPLSIPSKTETRHYTSCRDRPTKTAIKCQSSGKGNPFSYLISPRENNKMVTQVYQKEKCPLFKISTANNNHLFSPATCASSTTPPKMSGTPVADNGNHLSHDLTANSFNILHQTLTKCSDHFSTLPLEFTISENARKCENKEQRKELLYRDHCTSANSASHCNHGTYSSKPSSLKELTNCCKNWITLGKRKRELVCSLSDSTAPPLKVHRKDPYMKGLEERKRRLVHRRLLWQQRREKRFLALRENERKKKILDSQLKRKINASQFDPVHLHQRRDPHKARFRYYSSSDADCESN</sequence>
<feature type="compositionally biased region" description="Basic and acidic residues" evidence="1">
    <location>
        <begin position="398"/>
        <end position="409"/>
    </location>
</feature>
<feature type="region of interest" description="Disordered" evidence="1">
    <location>
        <begin position="1853"/>
        <end position="1877"/>
    </location>
</feature>
<feature type="region of interest" description="Disordered" evidence="1">
    <location>
        <begin position="2101"/>
        <end position="2189"/>
    </location>
</feature>
<feature type="region of interest" description="Disordered" evidence="1">
    <location>
        <begin position="398"/>
        <end position="485"/>
    </location>
</feature>
<comment type="caution">
    <text evidence="2">The sequence shown here is derived from an EMBL/GenBank/DDBJ whole genome shotgun (WGS) entry which is preliminary data.</text>
</comment>
<feature type="compositionally biased region" description="Low complexity" evidence="1">
    <location>
        <begin position="3272"/>
        <end position="3287"/>
    </location>
</feature>
<evidence type="ECO:0000313" key="3">
    <source>
        <dbReference type="Proteomes" id="UP000762676"/>
    </source>
</evidence>
<feature type="region of interest" description="Disordered" evidence="1">
    <location>
        <begin position="2231"/>
        <end position="2254"/>
    </location>
</feature>